<evidence type="ECO:0000313" key="3">
    <source>
        <dbReference type="EMBL" id="WXB08375.1"/>
    </source>
</evidence>
<evidence type="ECO:0008006" key="5">
    <source>
        <dbReference type="Google" id="ProtNLM"/>
    </source>
</evidence>
<dbReference type="EMBL" id="CP089983">
    <property type="protein sequence ID" value="WXB08375.1"/>
    <property type="molecule type" value="Genomic_DNA"/>
</dbReference>
<feature type="transmembrane region" description="Helical" evidence="2">
    <location>
        <begin position="235"/>
        <end position="254"/>
    </location>
</feature>
<feature type="transmembrane region" description="Helical" evidence="2">
    <location>
        <begin position="420"/>
        <end position="443"/>
    </location>
</feature>
<reference evidence="3" key="1">
    <citation type="submission" date="2021-12" db="EMBL/GenBank/DDBJ databases">
        <title>Discovery of the Pendulisporaceae a myxobacterial family with distinct sporulation behavior and unique specialized metabolism.</title>
        <authorList>
            <person name="Garcia R."/>
            <person name="Popoff A."/>
            <person name="Bader C.D."/>
            <person name="Loehr J."/>
            <person name="Walesch S."/>
            <person name="Walt C."/>
            <person name="Boldt J."/>
            <person name="Bunk B."/>
            <person name="Haeckl F.J.F.P.J."/>
            <person name="Gunesch A.P."/>
            <person name="Birkelbach J."/>
            <person name="Nuebel U."/>
            <person name="Pietschmann T."/>
            <person name="Bach T."/>
            <person name="Mueller R."/>
        </authorList>
    </citation>
    <scope>NUCLEOTIDE SEQUENCE</scope>
    <source>
        <strain evidence="3">MSr11367</strain>
    </source>
</reference>
<gene>
    <name evidence="3" type="ORF">LVJ94_14155</name>
</gene>
<feature type="compositionally biased region" description="Basic residues" evidence="1">
    <location>
        <begin position="11"/>
        <end position="25"/>
    </location>
</feature>
<dbReference type="Proteomes" id="UP001374803">
    <property type="component" value="Chromosome"/>
</dbReference>
<feature type="region of interest" description="Disordered" evidence="1">
    <location>
        <begin position="1"/>
        <end position="25"/>
    </location>
</feature>
<feature type="transmembrane region" description="Helical" evidence="2">
    <location>
        <begin position="284"/>
        <end position="302"/>
    </location>
</feature>
<keyword evidence="2" id="KW-0472">Membrane</keyword>
<sequence>MSTTANFPRRLPVHPGRRPGQRGRLSRAAEAVRTWTEPRGSSHWLLAVIVIQFVCQIALMGSLGRYRAVVRSVAFLASLMCVALVPKGGLRHPARSWAVFAIGLVGLQILNPNTAGFFGGVAHLAMYFAVISPIFWVGRLKIDMDDFRRIIIVFWTFYALSAAVGMLQVYFPDRFMAESQDIVQNVQREGLKITLASGERILRPMGLSDTAGGAAIAGFYTCVVGSGLLLAKGRWWWRAIVLAGMTIGVFSIYLSHVRSLLVMSLICMFASAAALGMRGKPGKFLLFSGLIVAVFVVAWVFAVDVGGDSVRDRVGTLTSQSASDVYYSNRGHFLEHTLEELLPEYPIGAGLARWGMMGVYFGDFAREAPPIWVEIQWTGWLLDGGVPLLIAYPAALVVSLWTALKIALGRLGAGASDMWIWGGVMVGYNIGALAVTFNAPLFMGTPGLEFWMLNCMLFAAVVRADRAAAETAAAATESVPAAPA</sequence>
<feature type="transmembrane region" description="Helical" evidence="2">
    <location>
        <begin position="68"/>
        <end position="85"/>
    </location>
</feature>
<name>A0ABZ2LC77_9BACT</name>
<feature type="transmembrane region" description="Helical" evidence="2">
    <location>
        <begin position="211"/>
        <end position="230"/>
    </location>
</feature>
<dbReference type="RefSeq" id="WP_394838050.1">
    <property type="nucleotide sequence ID" value="NZ_CP089929.1"/>
</dbReference>
<proteinExistence type="predicted"/>
<feature type="transmembrane region" description="Helical" evidence="2">
    <location>
        <begin position="43"/>
        <end position="62"/>
    </location>
</feature>
<protein>
    <recommendedName>
        <fullName evidence="5">O-antigen ligase domain-containing protein</fullName>
    </recommendedName>
</protein>
<keyword evidence="2" id="KW-0812">Transmembrane</keyword>
<evidence type="ECO:0000256" key="1">
    <source>
        <dbReference type="SAM" id="MobiDB-lite"/>
    </source>
</evidence>
<keyword evidence="2" id="KW-1133">Transmembrane helix</keyword>
<feature type="transmembrane region" description="Helical" evidence="2">
    <location>
        <begin position="117"/>
        <end position="138"/>
    </location>
</feature>
<feature type="transmembrane region" description="Helical" evidence="2">
    <location>
        <begin position="150"/>
        <end position="171"/>
    </location>
</feature>
<feature type="transmembrane region" description="Helical" evidence="2">
    <location>
        <begin position="94"/>
        <end position="111"/>
    </location>
</feature>
<feature type="transmembrane region" description="Helical" evidence="2">
    <location>
        <begin position="260"/>
        <end position="277"/>
    </location>
</feature>
<accession>A0ABZ2LC77</accession>
<keyword evidence="4" id="KW-1185">Reference proteome</keyword>
<organism evidence="3 4">
    <name type="scientific">Pendulispora rubella</name>
    <dbReference type="NCBI Taxonomy" id="2741070"/>
    <lineage>
        <taxon>Bacteria</taxon>
        <taxon>Pseudomonadati</taxon>
        <taxon>Myxococcota</taxon>
        <taxon>Myxococcia</taxon>
        <taxon>Myxococcales</taxon>
        <taxon>Sorangiineae</taxon>
        <taxon>Pendulisporaceae</taxon>
        <taxon>Pendulispora</taxon>
    </lineage>
</organism>
<evidence type="ECO:0000313" key="4">
    <source>
        <dbReference type="Proteomes" id="UP001374803"/>
    </source>
</evidence>
<feature type="transmembrane region" description="Helical" evidence="2">
    <location>
        <begin position="389"/>
        <end position="408"/>
    </location>
</feature>
<evidence type="ECO:0000256" key="2">
    <source>
        <dbReference type="SAM" id="Phobius"/>
    </source>
</evidence>